<keyword evidence="2" id="KW-1185">Reference proteome</keyword>
<dbReference type="Proteomes" id="UP000066284">
    <property type="component" value="Chromosome 1"/>
</dbReference>
<dbReference type="EMBL" id="LN885086">
    <property type="protein sequence ID" value="CUQ67384.1"/>
    <property type="molecule type" value="Genomic_DNA"/>
</dbReference>
<dbReference type="PANTHER" id="PTHR23416">
    <property type="entry name" value="SIALIC ACID SYNTHASE-RELATED"/>
    <property type="match status" value="1"/>
</dbReference>
<evidence type="ECO:0000313" key="1">
    <source>
        <dbReference type="EMBL" id="CUQ67384.1"/>
    </source>
</evidence>
<evidence type="ECO:0000313" key="2">
    <source>
        <dbReference type="Proteomes" id="UP000066284"/>
    </source>
</evidence>
<dbReference type="InterPro" id="IPR011004">
    <property type="entry name" value="Trimer_LpxA-like_sf"/>
</dbReference>
<dbReference type="AlphaFoldDB" id="A0A0S4KVX8"/>
<dbReference type="Pfam" id="PF00132">
    <property type="entry name" value="Hexapep"/>
    <property type="match status" value="1"/>
</dbReference>
<sequence length="223" mass="24554">MMSRRIRHQVAYALSSEKPASIFRKMWLRLKHDCYISLKADIFHADRIVLDQGVYIYQYAMLNLNSRHSKYSPSIKIGRHSRVLPYAKIIPQEGFVNIGAHCTIQYGCLLYGVGGLEIGDNARIAAHTVISPMNHIYADPDTPIWKQGETAIGIKIGNDVWIGNGAKILDGVTIGDGCVIGAGSVVTKSIPPFSVAVGVPARVIKQRRSPVQSDSPRQHSFSS</sequence>
<dbReference type="OrthoDB" id="9801697at2"/>
<gene>
    <name evidence="1" type="ORF">NITINOP_2412</name>
</gene>
<dbReference type="STRING" id="1715989.NITINOP_2412"/>
<dbReference type="PANTHER" id="PTHR23416:SF78">
    <property type="entry name" value="LIPOPOLYSACCHARIDE BIOSYNTHESIS O-ACETYL TRANSFERASE WBBJ-RELATED"/>
    <property type="match status" value="1"/>
</dbReference>
<dbReference type="KEGG" id="nio:NITINOP_2412"/>
<accession>A0A0S4KVX8</accession>
<organism evidence="1 2">
    <name type="scientific">Candidatus Nitrospira inopinata</name>
    <dbReference type="NCBI Taxonomy" id="1715989"/>
    <lineage>
        <taxon>Bacteria</taxon>
        <taxon>Pseudomonadati</taxon>
        <taxon>Nitrospirota</taxon>
        <taxon>Nitrospiria</taxon>
        <taxon>Nitrospirales</taxon>
        <taxon>Nitrospiraceae</taxon>
        <taxon>Nitrospira</taxon>
    </lineage>
</organism>
<dbReference type="RefSeq" id="WP_062485671.1">
    <property type="nucleotide sequence ID" value="NZ_LN885086.1"/>
</dbReference>
<dbReference type="InterPro" id="IPR051159">
    <property type="entry name" value="Hexapeptide_acetyltransf"/>
</dbReference>
<dbReference type="SUPFAM" id="SSF51161">
    <property type="entry name" value="Trimeric LpxA-like enzymes"/>
    <property type="match status" value="1"/>
</dbReference>
<name>A0A0S4KVX8_9BACT</name>
<protein>
    <submittedName>
        <fullName evidence="1">Uncharacterized protein</fullName>
    </submittedName>
</protein>
<dbReference type="CDD" id="cd04647">
    <property type="entry name" value="LbH_MAT_like"/>
    <property type="match status" value="1"/>
</dbReference>
<proteinExistence type="predicted"/>
<reference evidence="2" key="1">
    <citation type="submission" date="2015-09" db="EMBL/GenBank/DDBJ databases">
        <authorList>
            <person name="Daims H."/>
        </authorList>
    </citation>
    <scope>NUCLEOTIDE SEQUENCE [LARGE SCALE GENOMIC DNA]</scope>
</reference>
<dbReference type="InterPro" id="IPR001451">
    <property type="entry name" value="Hexapep"/>
</dbReference>
<dbReference type="Gene3D" id="2.160.10.10">
    <property type="entry name" value="Hexapeptide repeat proteins"/>
    <property type="match status" value="1"/>
</dbReference>